<feature type="domain" description="Smad anchor for receptor activation-like C-terminal" evidence="1">
    <location>
        <begin position="75"/>
        <end position="140"/>
    </location>
</feature>
<dbReference type="PANTHER" id="PTHR46319:SF3">
    <property type="entry name" value="ZINC FINGER FYVE DOMAIN-CONTAINING PROTEIN"/>
    <property type="match status" value="1"/>
</dbReference>
<gene>
    <name evidence="2" type="ORF">NTEN_LOCUS6646</name>
</gene>
<dbReference type="EMBL" id="CADCXU010010124">
    <property type="protein sequence ID" value="CAB0000859.1"/>
    <property type="molecule type" value="Genomic_DNA"/>
</dbReference>
<dbReference type="Proteomes" id="UP000479000">
    <property type="component" value="Unassembled WGS sequence"/>
</dbReference>
<evidence type="ECO:0000313" key="3">
    <source>
        <dbReference type="Proteomes" id="UP000479000"/>
    </source>
</evidence>
<dbReference type="Gene3D" id="3.30.1360.220">
    <property type="entry name" value="Domain of unknown function (DUF3480), N-terminal subdomain"/>
    <property type="match status" value="1"/>
</dbReference>
<dbReference type="AlphaFoldDB" id="A0A6H5GFP9"/>
<name>A0A6H5GFP9_9HEMI</name>
<feature type="non-terminal residue" evidence="2">
    <location>
        <position position="187"/>
    </location>
</feature>
<accession>A0A6H5GFP9</accession>
<dbReference type="PANTHER" id="PTHR46319">
    <property type="entry name" value="ZINC FINGER FYVE DOMAIN-CONTAINING PROTEIN"/>
    <property type="match status" value="1"/>
</dbReference>
<evidence type="ECO:0000259" key="1">
    <source>
        <dbReference type="Pfam" id="PF11979"/>
    </source>
</evidence>
<keyword evidence="3" id="KW-1185">Reference proteome</keyword>
<protein>
    <recommendedName>
        <fullName evidence="1">Smad anchor for receptor activation-like C-terminal domain-containing protein</fullName>
    </recommendedName>
</protein>
<evidence type="ECO:0000313" key="2">
    <source>
        <dbReference type="EMBL" id="CAB0000859.1"/>
    </source>
</evidence>
<dbReference type="OrthoDB" id="5872154at2759"/>
<reference evidence="2 3" key="1">
    <citation type="submission" date="2020-02" db="EMBL/GenBank/DDBJ databases">
        <authorList>
            <person name="Ferguson B K."/>
        </authorList>
    </citation>
    <scope>NUCLEOTIDE SEQUENCE [LARGE SCALE GENOMIC DNA]</scope>
</reference>
<dbReference type="GO" id="GO:0016197">
    <property type="term" value="P:endosomal transport"/>
    <property type="evidence" value="ECO:0007669"/>
    <property type="project" value="TreeGrafter"/>
</dbReference>
<dbReference type="InterPro" id="IPR022557">
    <property type="entry name" value="SARA-like_C"/>
</dbReference>
<proteinExistence type="predicted"/>
<dbReference type="GO" id="GO:0031901">
    <property type="term" value="C:early endosome membrane"/>
    <property type="evidence" value="ECO:0007669"/>
    <property type="project" value="TreeGrafter"/>
</dbReference>
<sequence>MEGLIYFRISKNTATRWPPSEDLLSTWRTGRRLFCIPGIDTIRLEKLIKIANCGGSRILEPFRVVRQKGAFGFHEKLYFQVVKALNNSDESVLAFGANLSMQADSHLVCIQGTKDENTYHTQAINIHSKPRKGASSKFTIRSRFGFLRFGNAPKSILQSNSPKTISNFSDGRQFRRVQRSAESTWTL</sequence>
<organism evidence="2 3">
    <name type="scientific">Nesidiocoris tenuis</name>
    <dbReference type="NCBI Taxonomy" id="355587"/>
    <lineage>
        <taxon>Eukaryota</taxon>
        <taxon>Metazoa</taxon>
        <taxon>Ecdysozoa</taxon>
        <taxon>Arthropoda</taxon>
        <taxon>Hexapoda</taxon>
        <taxon>Insecta</taxon>
        <taxon>Pterygota</taxon>
        <taxon>Neoptera</taxon>
        <taxon>Paraneoptera</taxon>
        <taxon>Hemiptera</taxon>
        <taxon>Heteroptera</taxon>
        <taxon>Panheteroptera</taxon>
        <taxon>Cimicomorpha</taxon>
        <taxon>Miridae</taxon>
        <taxon>Dicyphina</taxon>
        <taxon>Nesidiocoris</taxon>
    </lineage>
</organism>
<dbReference type="Pfam" id="PF11979">
    <property type="entry name" value="SARA_C"/>
    <property type="match status" value="1"/>
</dbReference>